<evidence type="ECO:0000313" key="3">
    <source>
        <dbReference type="Proteomes" id="UP000053573"/>
    </source>
</evidence>
<proteinExistence type="predicted"/>
<dbReference type="Proteomes" id="UP000053573">
    <property type="component" value="Unassembled WGS sequence"/>
</dbReference>
<gene>
    <name evidence="2" type="ORF">EMPG_16093</name>
</gene>
<dbReference type="EMBL" id="LDEV01002587">
    <property type="protein sequence ID" value="KLJ08474.1"/>
    <property type="molecule type" value="Genomic_DNA"/>
</dbReference>
<keyword evidence="3" id="KW-1185">Reference proteome</keyword>
<organism evidence="2 3">
    <name type="scientific">Blastomyces silverae</name>
    <dbReference type="NCBI Taxonomy" id="2060906"/>
    <lineage>
        <taxon>Eukaryota</taxon>
        <taxon>Fungi</taxon>
        <taxon>Dikarya</taxon>
        <taxon>Ascomycota</taxon>
        <taxon>Pezizomycotina</taxon>
        <taxon>Eurotiomycetes</taxon>
        <taxon>Eurotiomycetidae</taxon>
        <taxon>Onygenales</taxon>
        <taxon>Ajellomycetaceae</taxon>
        <taxon>Blastomyces</taxon>
    </lineage>
</organism>
<evidence type="ECO:0000313" key="2">
    <source>
        <dbReference type="EMBL" id="KLJ08474.1"/>
    </source>
</evidence>
<comment type="caution">
    <text evidence="2">The sequence shown here is derived from an EMBL/GenBank/DDBJ whole genome shotgun (WGS) entry which is preliminary data.</text>
</comment>
<name>A0A0H1BAK9_9EURO</name>
<dbReference type="OrthoDB" id="4188827at2759"/>
<feature type="region of interest" description="Disordered" evidence="1">
    <location>
        <begin position="1"/>
        <end position="25"/>
    </location>
</feature>
<sequence length="87" mass="9776">MQAAINESAGGRCRDEDEEAIRRNRGIPTYPEAIYMKRYPAPRGRRYVFQGPSCVTFEGEGGEKVVWEIVGDMDLGEAVRVANRNVL</sequence>
<evidence type="ECO:0000256" key="1">
    <source>
        <dbReference type="SAM" id="MobiDB-lite"/>
    </source>
</evidence>
<reference evidence="3" key="1">
    <citation type="journal article" date="2015" name="PLoS Genet.">
        <title>The dynamic genome and transcriptome of the human fungal pathogen Blastomyces and close relative Emmonsia.</title>
        <authorList>
            <person name="Munoz J.F."/>
            <person name="Gauthier G.M."/>
            <person name="Desjardins C.A."/>
            <person name="Gallo J.E."/>
            <person name="Holder J."/>
            <person name="Sullivan T.D."/>
            <person name="Marty A.J."/>
            <person name="Carmen J.C."/>
            <person name="Chen Z."/>
            <person name="Ding L."/>
            <person name="Gujja S."/>
            <person name="Magrini V."/>
            <person name="Misas E."/>
            <person name="Mitreva M."/>
            <person name="Priest M."/>
            <person name="Saif S."/>
            <person name="Whiston E.A."/>
            <person name="Young S."/>
            <person name="Zeng Q."/>
            <person name="Goldman W.E."/>
            <person name="Mardis E.R."/>
            <person name="Taylor J.W."/>
            <person name="McEwen J.G."/>
            <person name="Clay O.K."/>
            <person name="Klein B.S."/>
            <person name="Cuomo C.A."/>
        </authorList>
    </citation>
    <scope>NUCLEOTIDE SEQUENCE [LARGE SCALE GENOMIC DNA]</scope>
    <source>
        <strain evidence="3">UAMH 139</strain>
    </source>
</reference>
<accession>A0A0H1BAK9</accession>
<protein>
    <submittedName>
        <fullName evidence="2">Uncharacterized protein</fullName>
    </submittedName>
</protein>
<dbReference type="AlphaFoldDB" id="A0A0H1BAK9"/>